<reference evidence="1 2" key="1">
    <citation type="submission" date="2018-05" db="EMBL/GenBank/DDBJ databases">
        <title>Genomic Encyclopedia of Type Strains, Phase IV (KMG-IV): sequencing the most valuable type-strain genomes for metagenomic binning, comparative biology and taxonomic classification.</title>
        <authorList>
            <person name="Goeker M."/>
        </authorList>
    </citation>
    <scope>NUCLEOTIDE SEQUENCE [LARGE SCALE GENOMIC DNA]</scope>
    <source>
        <strain evidence="1 2">DSM 2626</strain>
    </source>
</reference>
<evidence type="ECO:0000313" key="1">
    <source>
        <dbReference type="EMBL" id="PWJ88116.1"/>
    </source>
</evidence>
<gene>
    <name evidence="1" type="ORF">C8D77_1129</name>
</gene>
<protein>
    <submittedName>
        <fullName evidence="1">Uncharacterized protein</fullName>
    </submittedName>
</protein>
<comment type="caution">
    <text evidence="1">The sequence shown here is derived from an EMBL/GenBank/DDBJ whole genome shotgun (WGS) entry which is preliminary data.</text>
</comment>
<organism evidence="1 2">
    <name type="scientific">Rhizobium loti</name>
    <name type="common">Mesorhizobium loti</name>
    <dbReference type="NCBI Taxonomy" id="381"/>
    <lineage>
        <taxon>Bacteria</taxon>
        <taxon>Pseudomonadati</taxon>
        <taxon>Pseudomonadota</taxon>
        <taxon>Alphaproteobacteria</taxon>
        <taxon>Hyphomicrobiales</taxon>
        <taxon>Phyllobacteriaceae</taxon>
        <taxon>Mesorhizobium</taxon>
    </lineage>
</organism>
<dbReference type="Proteomes" id="UP000245631">
    <property type="component" value="Unassembled WGS sequence"/>
</dbReference>
<dbReference type="GeneID" id="61054984"/>
<dbReference type="AlphaFoldDB" id="A0A8E2WAC4"/>
<dbReference type="RefSeq" id="WP_146211836.1">
    <property type="nucleotide sequence ID" value="NZ_QGGH01000012.1"/>
</dbReference>
<accession>A0A8E2WAC4</accession>
<name>A0A8E2WAC4_RHILI</name>
<evidence type="ECO:0000313" key="2">
    <source>
        <dbReference type="Proteomes" id="UP000245631"/>
    </source>
</evidence>
<dbReference type="EMBL" id="QGGH01000012">
    <property type="protein sequence ID" value="PWJ88116.1"/>
    <property type="molecule type" value="Genomic_DNA"/>
</dbReference>
<proteinExistence type="predicted"/>
<sequence length="65" mass="7480">MDEERPHRPVYRLQRIDGDQVMTVVTFYSAAEALTVLQNLPHGYRLTLDNRQVLPSSARHDDEAS</sequence>